<keyword evidence="2" id="KW-1185">Reference proteome</keyword>
<organism evidence="1 2">
    <name type="scientific">Thioalkalivibrio denitrificans</name>
    <dbReference type="NCBI Taxonomy" id="108003"/>
    <lineage>
        <taxon>Bacteria</taxon>
        <taxon>Pseudomonadati</taxon>
        <taxon>Pseudomonadota</taxon>
        <taxon>Gammaproteobacteria</taxon>
        <taxon>Chromatiales</taxon>
        <taxon>Ectothiorhodospiraceae</taxon>
        <taxon>Thioalkalivibrio</taxon>
    </lineage>
</organism>
<dbReference type="EMBL" id="MVBK01000027">
    <property type="protein sequence ID" value="OOG26466.1"/>
    <property type="molecule type" value="Genomic_DNA"/>
</dbReference>
<proteinExistence type="predicted"/>
<reference evidence="1 2" key="1">
    <citation type="submission" date="2017-02" db="EMBL/GenBank/DDBJ databases">
        <title>Genomic diversity within the haloalkaliphilic genus Thioalkalivibrio.</title>
        <authorList>
            <person name="Ahn A.-C."/>
            <person name="Meier-Kolthoff J."/>
            <person name="Overmars L."/>
            <person name="Richter M."/>
            <person name="Woyke T."/>
            <person name="Sorokin D.Y."/>
            <person name="Muyzer G."/>
        </authorList>
    </citation>
    <scope>NUCLEOTIDE SEQUENCE [LARGE SCALE GENOMIC DNA]</scope>
    <source>
        <strain evidence="1 2">ALJD</strain>
    </source>
</reference>
<evidence type="ECO:0000313" key="1">
    <source>
        <dbReference type="EMBL" id="OOG26466.1"/>
    </source>
</evidence>
<evidence type="ECO:0000313" key="2">
    <source>
        <dbReference type="Proteomes" id="UP000189462"/>
    </source>
</evidence>
<comment type="caution">
    <text evidence="1">The sequence shown here is derived from an EMBL/GenBank/DDBJ whole genome shotgun (WGS) entry which is preliminary data.</text>
</comment>
<dbReference type="AlphaFoldDB" id="A0A1V3NNY7"/>
<name>A0A1V3NNY7_9GAMM</name>
<dbReference type="OrthoDB" id="9181600at2"/>
<dbReference type="RefSeq" id="WP_077277987.1">
    <property type="nucleotide sequence ID" value="NZ_MVBK01000027.1"/>
</dbReference>
<sequence>MRATTKDLRLHTAEILAATDRGEQVIITYRGKGRALLTRWRDETGRTRSRARNPAFGLWQDRDEDVDKQVRRLRKRRKLP</sequence>
<accession>A0A1V3NNY7</accession>
<protein>
    <submittedName>
        <fullName evidence="1">Prevent-host-death family protein</fullName>
    </submittedName>
</protein>
<dbReference type="STRING" id="108003.B1C78_04715"/>
<dbReference type="Proteomes" id="UP000189462">
    <property type="component" value="Unassembled WGS sequence"/>
</dbReference>
<gene>
    <name evidence="1" type="ORF">B1C78_04715</name>
</gene>